<accession>A0A846RWV4</accession>
<dbReference type="Proteomes" id="UP000576792">
    <property type="component" value="Unassembled WGS sequence"/>
</dbReference>
<dbReference type="EMBL" id="JAATJN010000001">
    <property type="protein sequence ID" value="NJC56446.1"/>
    <property type="molecule type" value="Genomic_DNA"/>
</dbReference>
<evidence type="ECO:0000313" key="2">
    <source>
        <dbReference type="Proteomes" id="UP000576792"/>
    </source>
</evidence>
<dbReference type="AlphaFoldDB" id="A0A846RWV4"/>
<name>A0A846RWV4_9MICO</name>
<organism evidence="1 2">
    <name type="scientific">Brevibacterium marinum</name>
    <dbReference type="NCBI Taxonomy" id="418643"/>
    <lineage>
        <taxon>Bacteria</taxon>
        <taxon>Bacillati</taxon>
        <taxon>Actinomycetota</taxon>
        <taxon>Actinomycetes</taxon>
        <taxon>Micrococcales</taxon>
        <taxon>Brevibacteriaceae</taxon>
        <taxon>Brevibacterium</taxon>
    </lineage>
</organism>
<keyword evidence="2" id="KW-1185">Reference proteome</keyword>
<proteinExistence type="predicted"/>
<dbReference type="Gene3D" id="3.30.70.20">
    <property type="match status" value="1"/>
</dbReference>
<protein>
    <submittedName>
        <fullName evidence="1">Ferredoxin</fullName>
    </submittedName>
</protein>
<reference evidence="1 2" key="1">
    <citation type="submission" date="2020-03" db="EMBL/GenBank/DDBJ databases">
        <title>Sequencing the genomes of 1000 actinobacteria strains.</title>
        <authorList>
            <person name="Klenk H.-P."/>
        </authorList>
    </citation>
    <scope>NUCLEOTIDE SEQUENCE [LARGE SCALE GENOMIC DNA]</scope>
    <source>
        <strain evidence="1 2">DSM 18964</strain>
    </source>
</reference>
<sequence>MKQEESLEWDYQPPAEQEEKIIRAVHACPVRAITLQTGADR</sequence>
<comment type="caution">
    <text evidence="1">The sequence shown here is derived from an EMBL/GenBank/DDBJ whole genome shotgun (WGS) entry which is preliminary data.</text>
</comment>
<evidence type="ECO:0000313" key="1">
    <source>
        <dbReference type="EMBL" id="NJC56446.1"/>
    </source>
</evidence>
<gene>
    <name evidence="1" type="ORF">BKA07_001481</name>
</gene>